<dbReference type="Gene3D" id="3.40.430.10">
    <property type="entry name" value="Dihydrofolate Reductase, subunit A"/>
    <property type="match status" value="1"/>
</dbReference>
<dbReference type="InterPro" id="IPR002734">
    <property type="entry name" value="RibDG_C"/>
</dbReference>
<organism evidence="2 3">
    <name type="scientific">Catenulispora yoronensis</name>
    <dbReference type="NCBI Taxonomy" id="450799"/>
    <lineage>
        <taxon>Bacteria</taxon>
        <taxon>Bacillati</taxon>
        <taxon>Actinomycetota</taxon>
        <taxon>Actinomycetes</taxon>
        <taxon>Catenulisporales</taxon>
        <taxon>Catenulisporaceae</taxon>
        <taxon>Catenulispora</taxon>
    </lineage>
</organism>
<reference evidence="3" key="1">
    <citation type="journal article" date="2019" name="Int. J. Syst. Evol. Microbiol.">
        <title>The Global Catalogue of Microorganisms (GCM) 10K type strain sequencing project: providing services to taxonomists for standard genome sequencing and annotation.</title>
        <authorList>
            <consortium name="The Broad Institute Genomics Platform"/>
            <consortium name="The Broad Institute Genome Sequencing Center for Infectious Disease"/>
            <person name="Wu L."/>
            <person name="Ma J."/>
        </authorList>
    </citation>
    <scope>NUCLEOTIDE SEQUENCE [LARGE SCALE GENOMIC DNA]</scope>
    <source>
        <strain evidence="3">JCM 16014</strain>
    </source>
</reference>
<dbReference type="Proteomes" id="UP001500751">
    <property type="component" value="Unassembled WGS sequence"/>
</dbReference>
<evidence type="ECO:0000313" key="3">
    <source>
        <dbReference type="Proteomes" id="UP001500751"/>
    </source>
</evidence>
<dbReference type="PANTHER" id="PTHR38011">
    <property type="entry name" value="DIHYDROFOLATE REDUCTASE FAMILY PROTEIN (AFU_ORTHOLOGUE AFUA_8G06820)"/>
    <property type="match status" value="1"/>
</dbReference>
<protein>
    <submittedName>
        <fullName evidence="2">Dihydrofolate reductase family protein</fullName>
    </submittedName>
</protein>
<name>A0ABP5H3R5_9ACTN</name>
<dbReference type="Pfam" id="PF01872">
    <property type="entry name" value="RibD_C"/>
    <property type="match status" value="1"/>
</dbReference>
<dbReference type="InterPro" id="IPR024072">
    <property type="entry name" value="DHFR-like_dom_sf"/>
</dbReference>
<dbReference type="PANTHER" id="PTHR38011:SF12">
    <property type="entry name" value="BIFUNCTIONAL DEAMINASE-REDUCTASE DOMAIN PROTEIN"/>
    <property type="match status" value="1"/>
</dbReference>
<dbReference type="SUPFAM" id="SSF53597">
    <property type="entry name" value="Dihydrofolate reductase-like"/>
    <property type="match status" value="1"/>
</dbReference>
<keyword evidence="3" id="KW-1185">Reference proteome</keyword>
<dbReference type="RefSeq" id="WP_344671758.1">
    <property type="nucleotide sequence ID" value="NZ_BAAAQN010000092.1"/>
</dbReference>
<gene>
    <name evidence="2" type="ORF">GCM10009839_88430</name>
</gene>
<accession>A0ABP5H3R5</accession>
<evidence type="ECO:0000259" key="1">
    <source>
        <dbReference type="Pfam" id="PF01872"/>
    </source>
</evidence>
<dbReference type="EMBL" id="BAAAQN010000092">
    <property type="protein sequence ID" value="GAA2063474.1"/>
    <property type="molecule type" value="Genomic_DNA"/>
</dbReference>
<feature type="domain" description="Bacterial bifunctional deaminase-reductase C-terminal" evidence="1">
    <location>
        <begin position="3"/>
        <end position="170"/>
    </location>
</feature>
<proteinExistence type="predicted"/>
<evidence type="ECO:0000313" key="2">
    <source>
        <dbReference type="EMBL" id="GAA2063474.1"/>
    </source>
</evidence>
<sequence length="187" mass="19819">MGKVFLDMTVSLDGLVTGPDGDLSRLHDWLFTQSGDPRNAAALGAFFEAGACVAGHETFRTGEEPWGPEPPFPMPVFVLASRPRERLVKGQSTFTFVSDGIESAIRQAREAADGKDVAVMGGAATARAALAAGLLDELRLHHAPVVLGAGTPLFVPGTLERIELEELERTDGAGVVHVRYRVAGKAD</sequence>
<comment type="caution">
    <text evidence="2">The sequence shown here is derived from an EMBL/GenBank/DDBJ whole genome shotgun (WGS) entry which is preliminary data.</text>
</comment>
<dbReference type="InterPro" id="IPR050765">
    <property type="entry name" value="Riboflavin_Biosynth_HTPR"/>
</dbReference>